<dbReference type="Proteomes" id="UP000299102">
    <property type="component" value="Unassembled WGS sequence"/>
</dbReference>
<gene>
    <name evidence="1" type="ORF">EVAR_51096_1</name>
</gene>
<evidence type="ECO:0000313" key="1">
    <source>
        <dbReference type="EMBL" id="GBP64096.1"/>
    </source>
</evidence>
<protein>
    <submittedName>
        <fullName evidence="1">Uncharacterized protein</fullName>
    </submittedName>
</protein>
<evidence type="ECO:0000313" key="2">
    <source>
        <dbReference type="Proteomes" id="UP000299102"/>
    </source>
</evidence>
<dbReference type="AlphaFoldDB" id="A0A4C1XJJ7"/>
<name>A0A4C1XJJ7_EUMVA</name>
<accession>A0A4C1XJJ7</accession>
<sequence length="96" mass="11061">MDSLIREGLVNWSSSVGEVQSMPAGDGLLEQRARFTPIRVTELRLAANWKSMWKPYRRYACIVRVVLVLNSKSSRRSLIEHSYVSSHIIQWTDGIR</sequence>
<proteinExistence type="predicted"/>
<organism evidence="1 2">
    <name type="scientific">Eumeta variegata</name>
    <name type="common">Bagworm moth</name>
    <name type="synonym">Eumeta japonica</name>
    <dbReference type="NCBI Taxonomy" id="151549"/>
    <lineage>
        <taxon>Eukaryota</taxon>
        <taxon>Metazoa</taxon>
        <taxon>Ecdysozoa</taxon>
        <taxon>Arthropoda</taxon>
        <taxon>Hexapoda</taxon>
        <taxon>Insecta</taxon>
        <taxon>Pterygota</taxon>
        <taxon>Neoptera</taxon>
        <taxon>Endopterygota</taxon>
        <taxon>Lepidoptera</taxon>
        <taxon>Glossata</taxon>
        <taxon>Ditrysia</taxon>
        <taxon>Tineoidea</taxon>
        <taxon>Psychidae</taxon>
        <taxon>Oiketicinae</taxon>
        <taxon>Eumeta</taxon>
    </lineage>
</organism>
<reference evidence="1 2" key="1">
    <citation type="journal article" date="2019" name="Commun. Biol.">
        <title>The bagworm genome reveals a unique fibroin gene that provides high tensile strength.</title>
        <authorList>
            <person name="Kono N."/>
            <person name="Nakamura H."/>
            <person name="Ohtoshi R."/>
            <person name="Tomita M."/>
            <person name="Numata K."/>
            <person name="Arakawa K."/>
        </authorList>
    </citation>
    <scope>NUCLEOTIDE SEQUENCE [LARGE SCALE GENOMIC DNA]</scope>
</reference>
<keyword evidence="2" id="KW-1185">Reference proteome</keyword>
<dbReference type="EMBL" id="BGZK01000887">
    <property type="protein sequence ID" value="GBP64096.1"/>
    <property type="molecule type" value="Genomic_DNA"/>
</dbReference>
<comment type="caution">
    <text evidence="1">The sequence shown here is derived from an EMBL/GenBank/DDBJ whole genome shotgun (WGS) entry which is preliminary data.</text>
</comment>